<dbReference type="PANTHER" id="PTHR21663">
    <property type="entry name" value="HYPOTHETICAL HEAT DOMAIN-CONTAINING"/>
    <property type="match status" value="1"/>
</dbReference>
<dbReference type="Pfam" id="PF25468">
    <property type="entry name" value="HEAT_HEATR5A"/>
    <property type="match status" value="1"/>
</dbReference>
<dbReference type="InterPro" id="IPR016024">
    <property type="entry name" value="ARM-type_fold"/>
</dbReference>
<dbReference type="InterPro" id="IPR046837">
    <property type="entry name" value="Laa1/Sip1/HEATR5-like_HEAT"/>
</dbReference>
<dbReference type="GO" id="GO:0005829">
    <property type="term" value="C:cytosol"/>
    <property type="evidence" value="ECO:0007669"/>
    <property type="project" value="GOC"/>
</dbReference>
<evidence type="ECO:0000256" key="1">
    <source>
        <dbReference type="ARBA" id="ARBA00008304"/>
    </source>
</evidence>
<dbReference type="VEuPathDB" id="FungiDB:PNEG_02358"/>
<dbReference type="eggNOG" id="KOG1822">
    <property type="taxonomic scope" value="Eukaryota"/>
</dbReference>
<dbReference type="HOGENOM" id="CLU_000503_0_0_1"/>
<dbReference type="GO" id="GO:0008104">
    <property type="term" value="P:intracellular protein localization"/>
    <property type="evidence" value="ECO:0007669"/>
    <property type="project" value="TreeGrafter"/>
</dbReference>
<evidence type="ECO:0000313" key="2">
    <source>
        <dbReference type="EMBL" id="EMR09413.1"/>
    </source>
</evidence>
<keyword evidence="3" id="KW-1185">Reference proteome</keyword>
<organism evidence="2 3">
    <name type="scientific">Pneumocystis murina (strain B123)</name>
    <name type="common">Mouse pneumocystis pneumonia agent</name>
    <name type="synonym">Pneumocystis carinii f. sp. muris</name>
    <dbReference type="NCBI Taxonomy" id="1069680"/>
    <lineage>
        <taxon>Eukaryota</taxon>
        <taxon>Fungi</taxon>
        <taxon>Dikarya</taxon>
        <taxon>Ascomycota</taxon>
        <taxon>Taphrinomycotina</taxon>
        <taxon>Pneumocystomycetes</taxon>
        <taxon>Pneumocystaceae</taxon>
        <taxon>Pneumocystis</taxon>
    </lineage>
</organism>
<dbReference type="InterPro" id="IPR011989">
    <property type="entry name" value="ARM-like"/>
</dbReference>
<sequence>MTIFQIDLTKLECISKEEKEFILFNILLEISEELENFELEQLNIKQTEILQILFQIIKPEILVPSRIIRNQLGRCFQILFSRSNSISIFSAFNILLENILLPKIEDFDLHIKWTSLIILKHIYIASKNKLSIHLNDTIDATFKIFKISNNIIELRESCFETLSVALNSCKCIIDENKTKKIFKFIKLGLSDKTDIIKLKALMCFKELLKICVPISGYTDIDTVKNMTTKFINNHVLSIHDQAAKVLAIMLITNSKLDTKNSNFSLEENREMQSNGSPENEILPTSPKKYIYFNSNSKKKYIFYLKYISDIYAKHITNSHIEEFIISIYSEFLEHYEKEWIISHYKFIIKNHISDIASVINNIKDKEKISTTRNIICRFLSIIRKKLDEDSQFRALKILNEEYLSIWLDELGFTQAKKLVLTGILCEISKFILTLSNIINTIRESLRDNLLFILNCTSLTIQKYTSWCIKCFAITIPNDITYLMIFCLKHIKKFISTDINNIDYLSKLRIRGYALALSRLISIGKQNPLYISSDIFSEIFLISCSILKLTRNNAIHTILIHVQIAWTLISSLMKLGSSFVRSHLSELFLLWKDTLLNPSINNLPPEANQLETLFLLYTREYALGSIFSFLLHNKELLTTNVLKKTSFMLNETNTLLILLSKRQKNSIFLDDYVQLSQEMLENMIHKRILQCYLLIIWKNPEDSTQNELISRLITKFASPYVTIVKNTLNYQSYYHLHSNQNIDGISSFIHLQDFSNYQEIYEINNIVLQNYIYVPKDYALINIGNNLNFNLQKNNSLQLYDILSSFDEIPWNQLSIYIEIIDLSILLFGIIFLNQSNKIKESILEQLITFITLSSNIKPFQQKIAVICNSNLAVLGILRFIENNVNQINNLKNTRAIDLMEQIAKHGTNSQNPAIRRISCETIGRLTCLQKKQLLPSIKFYMREIIELDNSDSRSSSALCLGRILNHYKKMVPSSYISKILDVLQSLSIDQNSEVCFWALESIAIGIQSFGPDMSSYCLNILNVISKIYNRMDYNTSNTSITISNLSLRFPILCNLTRCLNAIVNIFGPDLQKNTEAKKLVSVLIRGLLLENNEEVLAEAIYCAQHILLFSSDLLNPYLFVKLLQTNIMSKNKNLARASVKSLYQLMQHDTLSVFKWGESNLDAYIWLAYDSNPEIEELKNIIEIWLYHTSDSLQNYWIHLCLKTFEKKSSNKIIQKVNKNISRSLKNEESCIFKIDESYNSDNIQEKLKRLRWQTQKLMLQCINNLLSMEFYFKKYSNSQISQKISSMSSNISNLIKIGFMASTGKNYDIRFEGLKIIQKIIKIFSPFKDPDFPTLSLLEQYEAQLVSAIIPSFSSDSIPEIAVFAMHICSYFLTSEILKEIPKTGRIIKLLSSALLNINNSEDTISIGDLKCSDNSQILLKLSIVSVWAELQIASEHKTCLSFIIKPNLSLLIPLWITSLRDYTKFCFGTYELSNNLSHLTSQSINFNKIFSNINNNELFEICNKFWINMVYAISILLESNKNIIFESITWYESNNSDSMKLDKRTNHKKKTSTLFFLLFGICFEALLHSIPNKKVINTDKQKLYILSALEKILNISLHNEIIYSDTTFSELVTLLKRLLLTEHPIIQILIIRIATSLVNNYPVKNQKHFKNNKNYSDQQENMPNYPNKLHELSEIIILPLIFYFQHTNTTINDLKAHEHMSNLIIYSLESYIKIIKRFPLIIQYDFYDCTFFIILKLYFNENSYHLIPKILPLVKILCEDILTTSKIDQKSYQISQNLIENILDQITRIIQDLPKAWEYGLPLATVIMTITGQILPPKSKSFQKYHSLFTKSPTNDEAKILIHCMKSLLTSFSCIKRYILQSILFASFNIIKKAYLDFKKSAIFDIGTNACNIIIDLIKNISGNNQQYIAMVTIMPILIRFASNEQLKSSHKKEISFKLLSLMACFGKNFHQILKKIPKKDSDMLKNLFKYTYSSMPISLETESKIFKKININ</sequence>
<dbReference type="InterPro" id="IPR040108">
    <property type="entry name" value="Laa1/Sip1/HEATR5"/>
</dbReference>
<dbReference type="RefSeq" id="XP_007874362.1">
    <property type="nucleotide sequence ID" value="XM_007876171.1"/>
</dbReference>
<dbReference type="GO" id="GO:0005794">
    <property type="term" value="C:Golgi apparatus"/>
    <property type="evidence" value="ECO:0007669"/>
    <property type="project" value="TreeGrafter"/>
</dbReference>
<dbReference type="GO" id="GO:0042147">
    <property type="term" value="P:retrograde transport, endosome to Golgi"/>
    <property type="evidence" value="ECO:0007669"/>
    <property type="project" value="TreeGrafter"/>
</dbReference>
<evidence type="ECO:0000313" key="3">
    <source>
        <dbReference type="Proteomes" id="UP000011958"/>
    </source>
</evidence>
<dbReference type="OMA" id="NQCENAD"/>
<dbReference type="SUPFAM" id="SSF48371">
    <property type="entry name" value="ARM repeat"/>
    <property type="match status" value="3"/>
</dbReference>
<reference evidence="3" key="1">
    <citation type="journal article" date="2016" name="Nat. Commun.">
        <title>Genome analysis of three Pneumocystis species reveals adaptation mechanisms to life exclusively in mammalian hosts.</title>
        <authorList>
            <person name="Ma L."/>
            <person name="Chen Z."/>
            <person name="Huang D.W."/>
            <person name="Kutty G."/>
            <person name="Ishihara M."/>
            <person name="Wang H."/>
            <person name="Abouelleil A."/>
            <person name="Bishop L."/>
            <person name="Davey E."/>
            <person name="Deng R."/>
            <person name="Deng X."/>
            <person name="Fan L."/>
            <person name="Fantoni G."/>
            <person name="Fitzgerald M."/>
            <person name="Gogineni E."/>
            <person name="Goldberg J.M."/>
            <person name="Handley G."/>
            <person name="Hu X."/>
            <person name="Huber C."/>
            <person name="Jiao X."/>
            <person name="Jones K."/>
            <person name="Levin J.Z."/>
            <person name="Liu Y."/>
            <person name="Macdonald P."/>
            <person name="Melnikov A."/>
            <person name="Raley C."/>
            <person name="Sassi M."/>
            <person name="Sherman B.T."/>
            <person name="Song X."/>
            <person name="Sykes S."/>
            <person name="Tran B."/>
            <person name="Walsh L."/>
            <person name="Xia Y."/>
            <person name="Yang J."/>
            <person name="Young S."/>
            <person name="Zeng Q."/>
            <person name="Zheng X."/>
            <person name="Stephens R."/>
            <person name="Nusbaum C."/>
            <person name="Birren B.W."/>
            <person name="Azadi P."/>
            <person name="Lempicki R.A."/>
            <person name="Cuomo C.A."/>
            <person name="Kovacs J.A."/>
        </authorList>
    </citation>
    <scope>NUCLEOTIDE SEQUENCE [LARGE SCALE GENOMIC DNA]</scope>
    <source>
        <strain evidence="3">B123</strain>
    </source>
</reference>
<dbReference type="GO" id="GO:0016020">
    <property type="term" value="C:membrane"/>
    <property type="evidence" value="ECO:0007669"/>
    <property type="project" value="TreeGrafter"/>
</dbReference>
<dbReference type="GO" id="GO:0030139">
    <property type="term" value="C:endocytic vesicle"/>
    <property type="evidence" value="ECO:0007669"/>
    <property type="project" value="TreeGrafter"/>
</dbReference>
<accession>M7NL71</accession>
<comment type="similarity">
    <text evidence="1">Belongs to the HEATR5 family.</text>
</comment>
<comment type="caution">
    <text evidence="2">The sequence shown here is derived from an EMBL/GenBank/DDBJ whole genome shotgun (WGS) entry which is preliminary data.</text>
</comment>
<dbReference type="GeneID" id="19896051"/>
<dbReference type="GO" id="GO:0006897">
    <property type="term" value="P:endocytosis"/>
    <property type="evidence" value="ECO:0007669"/>
    <property type="project" value="TreeGrafter"/>
</dbReference>
<protein>
    <submittedName>
        <fullName evidence="2">Uncharacterized protein</fullName>
    </submittedName>
</protein>
<proteinExistence type="inferred from homology"/>
<gene>
    <name evidence="2" type="ORF">PNEG_02358</name>
</gene>
<dbReference type="PANTHER" id="PTHR21663:SF0">
    <property type="entry name" value="HEAT REPEAT-CONTAINING PROTEIN 5B"/>
    <property type="match status" value="1"/>
</dbReference>
<dbReference type="OrthoDB" id="192608at2759"/>
<dbReference type="STRING" id="1069680.M7NL71"/>
<dbReference type="Gene3D" id="1.25.10.10">
    <property type="entry name" value="Leucine-rich Repeat Variant"/>
    <property type="match status" value="1"/>
</dbReference>
<dbReference type="Proteomes" id="UP000011958">
    <property type="component" value="Unassembled WGS sequence"/>
</dbReference>
<name>M7NL71_PNEMU</name>
<dbReference type="Pfam" id="PF20210">
    <property type="entry name" value="Laa1_Sip1_HTR5"/>
    <property type="match status" value="1"/>
</dbReference>
<dbReference type="EMBL" id="AFWA02000013">
    <property type="protein sequence ID" value="EMR09413.1"/>
    <property type="molecule type" value="Genomic_DNA"/>
</dbReference>